<evidence type="ECO:0000259" key="1">
    <source>
        <dbReference type="Pfam" id="PF05685"/>
    </source>
</evidence>
<gene>
    <name evidence="2" type="ORF">I8751_12110</name>
</gene>
<reference evidence="2 3" key="1">
    <citation type="journal article" date="2021" name="Int. J. Syst. Evol. Microbiol.">
        <title>Amazonocrinis nigriterrae gen. nov., sp. nov., Atlanticothrix silvestris gen. nov., sp. nov. and Dendronalium phyllosphericum gen. nov., sp. nov., nostocacean cyanobacteria from Brazilian environments.</title>
        <authorList>
            <person name="Alvarenga D.O."/>
            <person name="Andreote A.P.D."/>
            <person name="Branco L.H.Z."/>
            <person name="Delbaje E."/>
            <person name="Cruz R.B."/>
            <person name="Varani A.M."/>
            <person name="Fiore M.F."/>
        </authorList>
    </citation>
    <scope>NUCLEOTIDE SEQUENCE [LARGE SCALE GENOMIC DNA]</scope>
    <source>
        <strain evidence="2 3">CENA357</strain>
    </source>
</reference>
<dbReference type="SUPFAM" id="SSF52980">
    <property type="entry name" value="Restriction endonuclease-like"/>
    <property type="match status" value="1"/>
</dbReference>
<comment type="caution">
    <text evidence="2">The sequence shown here is derived from an EMBL/GenBank/DDBJ whole genome shotgun (WGS) entry which is preliminary data.</text>
</comment>
<name>A0A8J7HIJ1_9CYAN</name>
<evidence type="ECO:0000313" key="2">
    <source>
        <dbReference type="EMBL" id="MBH8553098.1"/>
    </source>
</evidence>
<dbReference type="Proteomes" id="UP000599391">
    <property type="component" value="Unassembled WGS sequence"/>
</dbReference>
<sequence length="206" mass="23299">MISATTNTGSLSFEAFVAAYLEDVRYELIDGELIDLEPTGLHEQVTGLINRKLNVAIDLLDLPWFIPMKCLIKPLGLNSAFRPDVVILDRTALANEPLWQNEPVITLSNSVKLVVEVVSTNWQNDYARKVEDYEVLGIREYWIADYLGLGGKRYIGSSKQPVMTIYHLVDSVYQIQQFRGTDQIISPTFPNLNLTAEQIFAASRIY</sequence>
<feature type="domain" description="Putative restriction endonuclease" evidence="1">
    <location>
        <begin position="15"/>
        <end position="196"/>
    </location>
</feature>
<dbReference type="Gene3D" id="3.90.1570.10">
    <property type="entry name" value="tt1808, chain A"/>
    <property type="match status" value="1"/>
</dbReference>
<dbReference type="PANTHER" id="PTHR34107:SF2">
    <property type="entry name" value="SLL0888 PROTEIN"/>
    <property type="match status" value="1"/>
</dbReference>
<keyword evidence="2" id="KW-0378">Hydrolase</keyword>
<dbReference type="Pfam" id="PF05685">
    <property type="entry name" value="Uma2"/>
    <property type="match status" value="1"/>
</dbReference>
<dbReference type="InterPro" id="IPR011335">
    <property type="entry name" value="Restrct_endonuc-II-like"/>
</dbReference>
<dbReference type="InterPro" id="IPR012296">
    <property type="entry name" value="Nuclease_put_TT1808"/>
</dbReference>
<dbReference type="InterPro" id="IPR008538">
    <property type="entry name" value="Uma2"/>
</dbReference>
<keyword evidence="2" id="KW-0255">Endonuclease</keyword>
<dbReference type="PANTHER" id="PTHR34107">
    <property type="entry name" value="SLL0198 PROTEIN-RELATED"/>
    <property type="match status" value="1"/>
</dbReference>
<dbReference type="AlphaFoldDB" id="A0A8J7HIJ1"/>
<dbReference type="CDD" id="cd06260">
    <property type="entry name" value="DUF820-like"/>
    <property type="match status" value="1"/>
</dbReference>
<keyword evidence="3" id="KW-1185">Reference proteome</keyword>
<dbReference type="EMBL" id="JAECZB010000024">
    <property type="protein sequence ID" value="MBH8553098.1"/>
    <property type="molecule type" value="Genomic_DNA"/>
</dbReference>
<dbReference type="GO" id="GO:0004519">
    <property type="term" value="F:endonuclease activity"/>
    <property type="evidence" value="ECO:0007669"/>
    <property type="project" value="UniProtKB-KW"/>
</dbReference>
<organism evidence="2 3">
    <name type="scientific">Atlanticothrix silvestris CENA357</name>
    <dbReference type="NCBI Taxonomy" id="1725252"/>
    <lineage>
        <taxon>Bacteria</taxon>
        <taxon>Bacillati</taxon>
        <taxon>Cyanobacteriota</taxon>
        <taxon>Cyanophyceae</taxon>
        <taxon>Nostocales</taxon>
        <taxon>Nodulariaceae</taxon>
        <taxon>Atlanticothrix</taxon>
        <taxon>Atlanticothrix silvestris</taxon>
    </lineage>
</organism>
<proteinExistence type="predicted"/>
<keyword evidence="2" id="KW-0540">Nuclease</keyword>
<evidence type="ECO:0000313" key="3">
    <source>
        <dbReference type="Proteomes" id="UP000599391"/>
    </source>
</evidence>
<protein>
    <submittedName>
        <fullName evidence="2">Uma2 family endonuclease</fullName>
    </submittedName>
</protein>
<dbReference type="RefSeq" id="WP_214439392.1">
    <property type="nucleotide sequence ID" value="NZ_JAECZB010000024.1"/>
</dbReference>
<accession>A0A8J7HIJ1</accession>